<proteinExistence type="predicted"/>
<keyword evidence="3" id="KW-1185">Reference proteome</keyword>
<evidence type="ECO:0000313" key="3">
    <source>
        <dbReference type="Proteomes" id="UP000593560"/>
    </source>
</evidence>
<feature type="compositionally biased region" description="Polar residues" evidence="1">
    <location>
        <begin position="10"/>
        <end position="21"/>
    </location>
</feature>
<feature type="region of interest" description="Disordered" evidence="1">
    <location>
        <begin position="1"/>
        <end position="21"/>
    </location>
</feature>
<evidence type="ECO:0000313" key="2">
    <source>
        <dbReference type="EMBL" id="MBA0803059.1"/>
    </source>
</evidence>
<comment type="caution">
    <text evidence="2">The sequence shown here is derived from an EMBL/GenBank/DDBJ whole genome shotgun (WGS) entry which is preliminary data.</text>
</comment>
<gene>
    <name evidence="2" type="ORF">Gohar_013308</name>
</gene>
<dbReference type="AlphaFoldDB" id="A0A7J9GZQ2"/>
<sequence length="49" mass="5626">MSPRIKQHNDQSSSTSAVINEQTMHFSITGTFEKYGEEKKSFESNRNSM</sequence>
<organism evidence="2 3">
    <name type="scientific">Gossypium harknessii</name>
    <dbReference type="NCBI Taxonomy" id="34285"/>
    <lineage>
        <taxon>Eukaryota</taxon>
        <taxon>Viridiplantae</taxon>
        <taxon>Streptophyta</taxon>
        <taxon>Embryophyta</taxon>
        <taxon>Tracheophyta</taxon>
        <taxon>Spermatophyta</taxon>
        <taxon>Magnoliopsida</taxon>
        <taxon>eudicotyledons</taxon>
        <taxon>Gunneridae</taxon>
        <taxon>Pentapetalae</taxon>
        <taxon>rosids</taxon>
        <taxon>malvids</taxon>
        <taxon>Malvales</taxon>
        <taxon>Malvaceae</taxon>
        <taxon>Malvoideae</taxon>
        <taxon>Gossypium</taxon>
    </lineage>
</organism>
<dbReference type="EMBL" id="JABFAD010000007">
    <property type="protein sequence ID" value="MBA0803059.1"/>
    <property type="molecule type" value="Genomic_DNA"/>
</dbReference>
<name>A0A7J9GZQ2_9ROSI</name>
<accession>A0A7J9GZQ2</accession>
<reference evidence="2 3" key="1">
    <citation type="journal article" date="2019" name="Genome Biol. Evol.">
        <title>Insights into the evolution of the New World diploid cottons (Gossypium, subgenus Houzingenia) based on genome sequencing.</title>
        <authorList>
            <person name="Grover C.E."/>
            <person name="Arick M.A. 2nd"/>
            <person name="Thrash A."/>
            <person name="Conover J.L."/>
            <person name="Sanders W.S."/>
            <person name="Peterson D.G."/>
            <person name="Frelichowski J.E."/>
            <person name="Scheffler J.A."/>
            <person name="Scheffler B.E."/>
            <person name="Wendel J.F."/>
        </authorList>
    </citation>
    <scope>NUCLEOTIDE SEQUENCE [LARGE SCALE GENOMIC DNA]</scope>
    <source>
        <strain evidence="2">0</strain>
        <tissue evidence="2">Leaf</tissue>
    </source>
</reference>
<protein>
    <submittedName>
        <fullName evidence="2">Uncharacterized protein</fullName>
    </submittedName>
</protein>
<dbReference type="Proteomes" id="UP000593560">
    <property type="component" value="Unassembled WGS sequence"/>
</dbReference>
<evidence type="ECO:0000256" key="1">
    <source>
        <dbReference type="SAM" id="MobiDB-lite"/>
    </source>
</evidence>